<evidence type="ECO:0000256" key="1">
    <source>
        <dbReference type="ARBA" id="ARBA00006547"/>
    </source>
</evidence>
<keyword evidence="4" id="KW-1185">Reference proteome</keyword>
<sequence>MTGPRPTYTKAQITQYFARIRLPQSKWQYDVSALNPAAALDYLTTLQTYQLAWVPFENLSLHYSSHRHICLHPEDLFKKIVSDNNGRGGYCMENNCLFATVLRSLGFALYSAGGRVCEGTHWTGWGHMVNLVTIGETKFHVDVGFGADGPIVPMPLDRSGTIQKHISPGSARLDWRNISDNTDPNQRYWVYEYRRNDESDWEGLKYAFTELEFLPQDYAVMSLFTSTSQRTFFTRVVVVERKIMDDNGELVGKLSINGNNMKRRIGADLKEEIDFESEQQRLDALEKHWGIKSGAADREGIRGLASEIR</sequence>
<accession>A0A6A7B2W4</accession>
<proteinExistence type="inferred from homology"/>
<keyword evidence="2 3" id="KW-0808">Transferase</keyword>
<dbReference type="Gene3D" id="3.30.2140.20">
    <property type="match status" value="1"/>
</dbReference>
<evidence type="ECO:0000256" key="2">
    <source>
        <dbReference type="RuleBase" id="RU003452"/>
    </source>
</evidence>
<dbReference type="PANTHER" id="PTHR11786:SF0">
    <property type="entry name" value="ARYLAMINE N-ACETYLTRANSFERASE 4-RELATED"/>
    <property type="match status" value="1"/>
</dbReference>
<reference evidence="3" key="1">
    <citation type="submission" date="2020-01" db="EMBL/GenBank/DDBJ databases">
        <authorList>
            <consortium name="DOE Joint Genome Institute"/>
            <person name="Haridas S."/>
            <person name="Albert R."/>
            <person name="Binder M."/>
            <person name="Bloem J."/>
            <person name="Labutti K."/>
            <person name="Salamov A."/>
            <person name="Andreopoulos B."/>
            <person name="Baker S.E."/>
            <person name="Barry K."/>
            <person name="Bills G."/>
            <person name="Bluhm B.H."/>
            <person name="Cannon C."/>
            <person name="Castanera R."/>
            <person name="Culley D.E."/>
            <person name="Daum C."/>
            <person name="Ezra D."/>
            <person name="Gonzalez J.B."/>
            <person name="Henrissat B."/>
            <person name="Kuo A."/>
            <person name="Liang C."/>
            <person name="Lipzen A."/>
            <person name="Lutzoni F."/>
            <person name="Magnuson J."/>
            <person name="Mondo S."/>
            <person name="Nolan M."/>
            <person name="Ohm R."/>
            <person name="Pangilinan J."/>
            <person name="Park H.-J."/>
            <person name="Ramirez L."/>
            <person name="Alfaro M."/>
            <person name="Sun H."/>
            <person name="Tritt A."/>
            <person name="Yoshinaga Y."/>
            <person name="Zwiers L.-H."/>
            <person name="Turgeon B.G."/>
            <person name="Goodwin S.B."/>
            <person name="Spatafora J.W."/>
            <person name="Crous P.W."/>
            <person name="Grigoriev I.V."/>
        </authorList>
    </citation>
    <scope>NUCLEOTIDE SEQUENCE</scope>
    <source>
        <strain evidence="3">IPT5</strain>
    </source>
</reference>
<dbReference type="SUPFAM" id="SSF54001">
    <property type="entry name" value="Cysteine proteinases"/>
    <property type="match status" value="1"/>
</dbReference>
<dbReference type="InterPro" id="IPR053710">
    <property type="entry name" value="Arylamine_NAT_domain_sf"/>
</dbReference>
<comment type="similarity">
    <text evidence="1 2">Belongs to the arylamine N-acetyltransferase family.</text>
</comment>
<organism evidence="3 4">
    <name type="scientific">Plenodomus tracheiphilus IPT5</name>
    <dbReference type="NCBI Taxonomy" id="1408161"/>
    <lineage>
        <taxon>Eukaryota</taxon>
        <taxon>Fungi</taxon>
        <taxon>Dikarya</taxon>
        <taxon>Ascomycota</taxon>
        <taxon>Pezizomycotina</taxon>
        <taxon>Dothideomycetes</taxon>
        <taxon>Pleosporomycetidae</taxon>
        <taxon>Pleosporales</taxon>
        <taxon>Pleosporineae</taxon>
        <taxon>Leptosphaeriaceae</taxon>
        <taxon>Plenodomus</taxon>
    </lineage>
</organism>
<keyword evidence="2" id="KW-0012">Acyltransferase</keyword>
<dbReference type="Pfam" id="PF00797">
    <property type="entry name" value="Acetyltransf_2"/>
    <property type="match status" value="1"/>
</dbReference>
<protein>
    <submittedName>
        <fullName evidence="3">Arylamine N-acetyltransferase 1</fullName>
    </submittedName>
</protein>
<dbReference type="PRINTS" id="PR01543">
    <property type="entry name" value="ANATRNSFRASE"/>
</dbReference>
<dbReference type="EMBL" id="MU006309">
    <property type="protein sequence ID" value="KAF2849841.1"/>
    <property type="molecule type" value="Genomic_DNA"/>
</dbReference>
<dbReference type="OrthoDB" id="10260017at2759"/>
<dbReference type="InterPro" id="IPR001447">
    <property type="entry name" value="Arylamine_N-AcTrfase"/>
</dbReference>
<dbReference type="Proteomes" id="UP000799423">
    <property type="component" value="Unassembled WGS sequence"/>
</dbReference>
<gene>
    <name evidence="3" type="ORF">T440DRAFT_499423</name>
</gene>
<dbReference type="AlphaFoldDB" id="A0A6A7B2W4"/>
<dbReference type="InterPro" id="IPR038765">
    <property type="entry name" value="Papain-like_cys_pep_sf"/>
</dbReference>
<dbReference type="GO" id="GO:0016407">
    <property type="term" value="F:acetyltransferase activity"/>
    <property type="evidence" value="ECO:0007669"/>
    <property type="project" value="InterPro"/>
</dbReference>
<evidence type="ECO:0000313" key="3">
    <source>
        <dbReference type="EMBL" id="KAF2849841.1"/>
    </source>
</evidence>
<name>A0A6A7B2W4_9PLEO</name>
<dbReference type="PANTHER" id="PTHR11786">
    <property type="entry name" value="N-HYDROXYARYLAMINE O-ACETYLTRANSFERASE"/>
    <property type="match status" value="1"/>
</dbReference>
<evidence type="ECO:0000313" key="4">
    <source>
        <dbReference type="Proteomes" id="UP000799423"/>
    </source>
</evidence>